<dbReference type="EMBL" id="CP157483">
    <property type="protein sequence ID" value="XBO44405.1"/>
    <property type="molecule type" value="Genomic_DNA"/>
</dbReference>
<evidence type="ECO:0000313" key="5">
    <source>
        <dbReference type="EMBL" id="XBO44405.1"/>
    </source>
</evidence>
<dbReference type="PROSITE" id="PS50980">
    <property type="entry name" value="COA_CT_NTER"/>
    <property type="match status" value="1"/>
</dbReference>
<dbReference type="PRINTS" id="PR01070">
    <property type="entry name" value="ACCCTRFRASEB"/>
</dbReference>
<feature type="region of interest" description="Disordered" evidence="2">
    <location>
        <begin position="1"/>
        <end position="26"/>
    </location>
</feature>
<organism evidence="5">
    <name type="scientific">Pedococcus sp. KACC 23699</name>
    <dbReference type="NCBI Taxonomy" id="3149228"/>
    <lineage>
        <taxon>Bacteria</taxon>
        <taxon>Bacillati</taxon>
        <taxon>Actinomycetota</taxon>
        <taxon>Actinomycetes</taxon>
        <taxon>Micrococcales</taxon>
        <taxon>Intrasporangiaceae</taxon>
        <taxon>Pedococcus</taxon>
    </lineage>
</organism>
<dbReference type="Gene3D" id="3.90.226.10">
    <property type="entry name" value="2-enoyl-CoA Hydratase, Chain A, domain 1"/>
    <property type="match status" value="2"/>
</dbReference>
<evidence type="ECO:0000259" key="3">
    <source>
        <dbReference type="PROSITE" id="PS50980"/>
    </source>
</evidence>
<dbReference type="InterPro" id="IPR011762">
    <property type="entry name" value="COA_CT_N"/>
</dbReference>
<dbReference type="GO" id="GO:0004658">
    <property type="term" value="F:propionyl-CoA carboxylase activity"/>
    <property type="evidence" value="ECO:0007669"/>
    <property type="project" value="UniProtKB-ARBA"/>
</dbReference>
<feature type="domain" description="CoA carboxyltransferase N-terminal" evidence="3">
    <location>
        <begin position="28"/>
        <end position="284"/>
    </location>
</feature>
<dbReference type="PANTHER" id="PTHR43842">
    <property type="entry name" value="PROPIONYL-COA CARBOXYLASE BETA CHAIN"/>
    <property type="match status" value="1"/>
</dbReference>
<proteinExistence type="inferred from homology"/>
<sequence length="550" mass="59297">MAQTTTDAVATGGTDVPSSDSGINLHSTEGKLADLKRRVAEVAHAGSERAVEKQHARGKKTARERLEMLLDEGSFVEMDKYARHRSTAFGQEQNRPYGDGVVTGYGTVDGRTVAVFAQDFTVFGGSLGEVFGEKICKVMDFAMKVGCPVVGLNDSGGARIQEGVVSLGLYGEIFRRNVHASGVIPQISLVMGPCAGGAVYSPAVTDFTVMVDQTSHMFITGPDVIKTVTGEVVSFEDLGGARAHNTKSGVAHYMGDDEADAIEYVKALLSYLPSNNLEEPPSFADEGELPSLEVTDDDRVLDTLIPDSPNQPYDMHTVIRSVVDDAEFLEVHPLFAPNIICGFGRVEGRSVGVVANQPMQFAGTLDIDASEKAARFVRTCDAFNVPVLTFVDVPGFLPGTDQEWDGIIRRGAKLIYAYAEATVPLVTVITRKAYGGAYDVMGSKHLGADINLAWPTAQIAVMGAQGAVNILYRKQLAAAEADGENVEEARQRFITEYEDTLANPYIAAERGYIDTVITPSNTRMNVTRALRALRSKRETLPPKKHGNIPL</sequence>
<dbReference type="InterPro" id="IPR051047">
    <property type="entry name" value="AccD/PCCB"/>
</dbReference>
<evidence type="ECO:0000256" key="1">
    <source>
        <dbReference type="ARBA" id="ARBA00006102"/>
    </source>
</evidence>
<accession>A0AAU7JW62</accession>
<dbReference type="PROSITE" id="PS50989">
    <property type="entry name" value="COA_CT_CTER"/>
    <property type="match status" value="1"/>
</dbReference>
<comment type="similarity">
    <text evidence="1">Belongs to the AccD/PCCB family.</text>
</comment>
<dbReference type="GO" id="GO:0009317">
    <property type="term" value="C:acetyl-CoA carboxylase complex"/>
    <property type="evidence" value="ECO:0007669"/>
    <property type="project" value="InterPro"/>
</dbReference>
<dbReference type="GO" id="GO:0006633">
    <property type="term" value="P:fatty acid biosynthetic process"/>
    <property type="evidence" value="ECO:0007669"/>
    <property type="project" value="InterPro"/>
</dbReference>
<dbReference type="InterPro" id="IPR034733">
    <property type="entry name" value="AcCoA_carboxyl_beta"/>
</dbReference>
<name>A0AAU7JW62_9MICO</name>
<dbReference type="InterPro" id="IPR029045">
    <property type="entry name" value="ClpP/crotonase-like_dom_sf"/>
</dbReference>
<dbReference type="FunFam" id="3.90.226.10:FF:000016">
    <property type="entry name" value="Propionyl-CoA carboxylase, beta subunit"/>
    <property type="match status" value="1"/>
</dbReference>
<feature type="compositionally biased region" description="Low complexity" evidence="2">
    <location>
        <begin position="1"/>
        <end position="16"/>
    </location>
</feature>
<dbReference type="InterPro" id="IPR000438">
    <property type="entry name" value="Acetyl_CoA_COase_Trfase_b_su"/>
</dbReference>
<dbReference type="AlphaFoldDB" id="A0AAU7JW62"/>
<dbReference type="EC" id="6.-.-.-" evidence="5"/>
<dbReference type="GO" id="GO:0015977">
    <property type="term" value="P:carbon fixation"/>
    <property type="evidence" value="ECO:0007669"/>
    <property type="project" value="UniProtKB-ARBA"/>
</dbReference>
<dbReference type="SUPFAM" id="SSF52096">
    <property type="entry name" value="ClpP/crotonase"/>
    <property type="match status" value="2"/>
</dbReference>
<protein>
    <submittedName>
        <fullName evidence="5">Acyl-CoA carboxylase subunit beta</fullName>
        <ecNumber evidence="5">6.-.-.-</ecNumber>
    </submittedName>
</protein>
<dbReference type="Pfam" id="PF01039">
    <property type="entry name" value="Carboxyl_trans"/>
    <property type="match status" value="1"/>
</dbReference>
<feature type="domain" description="CoA carboxyltransferase C-terminal" evidence="4">
    <location>
        <begin position="296"/>
        <end position="532"/>
    </location>
</feature>
<dbReference type="FunFam" id="3.90.226.10:FF:000017">
    <property type="entry name" value="Propionyl-CoA carboxylase subunit beta 5"/>
    <property type="match status" value="1"/>
</dbReference>
<dbReference type="GO" id="GO:0003989">
    <property type="term" value="F:acetyl-CoA carboxylase activity"/>
    <property type="evidence" value="ECO:0007669"/>
    <property type="project" value="InterPro"/>
</dbReference>
<reference evidence="5" key="1">
    <citation type="submission" date="2024-05" db="EMBL/GenBank/DDBJ databases">
        <authorList>
            <person name="Kim S."/>
            <person name="Heo J."/>
            <person name="Choi H."/>
            <person name="Choi Y."/>
            <person name="Kwon S.-W."/>
            <person name="Kim Y."/>
        </authorList>
    </citation>
    <scope>NUCLEOTIDE SEQUENCE</scope>
    <source>
        <strain evidence="5">KACC 23699</strain>
    </source>
</reference>
<evidence type="ECO:0000256" key="2">
    <source>
        <dbReference type="SAM" id="MobiDB-lite"/>
    </source>
</evidence>
<dbReference type="PANTHER" id="PTHR43842:SF2">
    <property type="entry name" value="PROPIONYL-COA CARBOXYLASE BETA CHAIN, MITOCHONDRIAL"/>
    <property type="match status" value="1"/>
</dbReference>
<evidence type="ECO:0000259" key="4">
    <source>
        <dbReference type="PROSITE" id="PS50989"/>
    </source>
</evidence>
<keyword evidence="5" id="KW-0436">Ligase</keyword>
<feature type="compositionally biased region" description="Polar residues" evidence="2">
    <location>
        <begin position="17"/>
        <end position="26"/>
    </location>
</feature>
<dbReference type="InterPro" id="IPR011763">
    <property type="entry name" value="COA_CT_C"/>
</dbReference>
<dbReference type="RefSeq" id="WP_406831891.1">
    <property type="nucleotide sequence ID" value="NZ_CP157483.1"/>
</dbReference>
<gene>
    <name evidence="5" type="ORF">ABEG17_03460</name>
</gene>